<dbReference type="Gene3D" id="3.40.50.970">
    <property type="match status" value="2"/>
</dbReference>
<dbReference type="InterPro" id="IPR011766">
    <property type="entry name" value="TPP_enzyme_TPP-bd"/>
</dbReference>
<evidence type="ECO:0000256" key="2">
    <source>
        <dbReference type="ARBA" id="ARBA00023052"/>
    </source>
</evidence>
<organism evidence="7 8">
    <name type="scientific">Butyrivibrio proteoclasticus</name>
    <dbReference type="NCBI Taxonomy" id="43305"/>
    <lineage>
        <taxon>Bacteria</taxon>
        <taxon>Bacillati</taxon>
        <taxon>Bacillota</taxon>
        <taxon>Clostridia</taxon>
        <taxon>Lachnospirales</taxon>
        <taxon>Lachnospiraceae</taxon>
        <taxon>Butyrivibrio</taxon>
    </lineage>
</organism>
<evidence type="ECO:0000259" key="4">
    <source>
        <dbReference type="Pfam" id="PF00205"/>
    </source>
</evidence>
<dbReference type="OrthoDB" id="4494979at2"/>
<dbReference type="EMBL" id="FOXO01000019">
    <property type="protein sequence ID" value="SFQ12220.1"/>
    <property type="molecule type" value="Genomic_DNA"/>
</dbReference>
<protein>
    <submittedName>
        <fullName evidence="7">Acetolactate synthase-1/2/3 large subunit</fullName>
    </submittedName>
</protein>
<dbReference type="GO" id="GO:0005948">
    <property type="term" value="C:acetolactate synthase complex"/>
    <property type="evidence" value="ECO:0007669"/>
    <property type="project" value="TreeGrafter"/>
</dbReference>
<dbReference type="InterPro" id="IPR012000">
    <property type="entry name" value="Thiamin_PyroP_enz_cen_dom"/>
</dbReference>
<feature type="domain" description="Thiamine pyrophosphate enzyme TPP-binding" evidence="5">
    <location>
        <begin position="467"/>
        <end position="618"/>
    </location>
</feature>
<sequence length="663" mass="73485">MKLSDYIVDFLIKKGVTDCFTVVGGGAMHLNNSFGHTKGMHCTHFHHEQGAAIAAESYSRYGEKVAALCVTSGPGGTNAITGVLGGWLDSLPMFVVSGQVRYDTTVRYMEGNTEYGLSKRGCSADIKENSDSESPIISHEFINDSGLPRSIGDQEYDITQMTKHMCKYAVMLEAPEDIRYVMEKAWHLMSTGRPGPVWVDVPVNYQAKEINPAELRSFDEEYRQEHSCMCPDVEKDNTSASQPMNHNELLAASQMILDEIKKAKRPVIYAGGGIRISKGFEAFRKMVDKLGVPVCTYWNSIDLIEGENPLYCGRGGYMGDRAGNFAVQNSDLLLVIGSRISIRQTGYTWSSWARAAKVIMVDIDPAEMEKHTIHVDKKIYADAGLFMEAMNETLDEIKEWKNLRNDDQSYFAPCEDWRSQCIKWKEKYPVVSDKQRNTGDEPVNVYGFIRTLSDKAVEGSLTAVSNGACCVAGSQGWHIKKGSRFIINNAVASMGYGLPAAIGLCIASGKKETICLEGDGSIMMNLQELQTIITNKLPIKLFLINNDGYHSIRLTQSTHFSDYSKFGIGPESGDLAFPEFGKLAEVFGYNYVSIRNGSDLESGIDRALASDTPVFCEVFTDTVQPWEPKSSVKKEADGSLTSAPLEDLAPFLPREELEENMYI</sequence>
<dbReference type="PANTHER" id="PTHR18968:SF142">
    <property type="entry name" value="ACETOLACTATE SYNTHASE"/>
    <property type="match status" value="1"/>
</dbReference>
<reference evidence="8" key="1">
    <citation type="submission" date="2016-10" db="EMBL/GenBank/DDBJ databases">
        <authorList>
            <person name="Varghese N."/>
            <person name="Submissions S."/>
        </authorList>
    </citation>
    <scope>NUCLEOTIDE SEQUENCE [LARGE SCALE GENOMIC DNA]</scope>
    <source>
        <strain evidence="8">P18</strain>
    </source>
</reference>
<dbReference type="CDD" id="cd00568">
    <property type="entry name" value="TPP_enzymes"/>
    <property type="match status" value="1"/>
</dbReference>
<dbReference type="InterPro" id="IPR029061">
    <property type="entry name" value="THDP-binding"/>
</dbReference>
<dbReference type="SUPFAM" id="SSF52467">
    <property type="entry name" value="DHS-like NAD/FAD-binding domain"/>
    <property type="match status" value="1"/>
</dbReference>
<keyword evidence="2 3" id="KW-0786">Thiamine pyrophosphate</keyword>
<dbReference type="AlphaFoldDB" id="A0A1I5VXR1"/>
<feature type="domain" description="Thiamine pyrophosphate enzyme N-terminal TPP-binding" evidence="6">
    <location>
        <begin position="1"/>
        <end position="108"/>
    </location>
</feature>
<dbReference type="GO" id="GO:0009099">
    <property type="term" value="P:L-valine biosynthetic process"/>
    <property type="evidence" value="ECO:0007669"/>
    <property type="project" value="TreeGrafter"/>
</dbReference>
<accession>A0A1I5VXR1</accession>
<keyword evidence="8" id="KW-1185">Reference proteome</keyword>
<feature type="domain" description="Thiamine pyrophosphate enzyme central" evidence="4">
    <location>
        <begin position="256"/>
        <end position="389"/>
    </location>
</feature>
<dbReference type="Pfam" id="PF02776">
    <property type="entry name" value="TPP_enzyme_N"/>
    <property type="match status" value="1"/>
</dbReference>
<evidence type="ECO:0000256" key="3">
    <source>
        <dbReference type="RuleBase" id="RU362132"/>
    </source>
</evidence>
<dbReference type="Gene3D" id="3.40.50.1220">
    <property type="entry name" value="TPP-binding domain"/>
    <property type="match status" value="1"/>
</dbReference>
<dbReference type="Pfam" id="PF02775">
    <property type="entry name" value="TPP_enzyme_C"/>
    <property type="match status" value="1"/>
</dbReference>
<evidence type="ECO:0000259" key="6">
    <source>
        <dbReference type="Pfam" id="PF02776"/>
    </source>
</evidence>
<dbReference type="InterPro" id="IPR045229">
    <property type="entry name" value="TPP_enz"/>
</dbReference>
<dbReference type="GO" id="GO:0000287">
    <property type="term" value="F:magnesium ion binding"/>
    <property type="evidence" value="ECO:0007669"/>
    <property type="project" value="InterPro"/>
</dbReference>
<dbReference type="Pfam" id="PF00205">
    <property type="entry name" value="TPP_enzyme_M"/>
    <property type="match status" value="1"/>
</dbReference>
<dbReference type="InterPro" id="IPR029035">
    <property type="entry name" value="DHS-like_NAD/FAD-binding_dom"/>
</dbReference>
<dbReference type="InterPro" id="IPR012001">
    <property type="entry name" value="Thiamin_PyroP_enz_TPP-bd_dom"/>
</dbReference>
<dbReference type="Proteomes" id="UP000182624">
    <property type="component" value="Unassembled WGS sequence"/>
</dbReference>
<dbReference type="PANTHER" id="PTHR18968">
    <property type="entry name" value="THIAMINE PYROPHOSPHATE ENZYMES"/>
    <property type="match status" value="1"/>
</dbReference>
<dbReference type="RefSeq" id="WP_074889381.1">
    <property type="nucleotide sequence ID" value="NZ_FOXO01000019.1"/>
</dbReference>
<dbReference type="GO" id="GO:0030976">
    <property type="term" value="F:thiamine pyrophosphate binding"/>
    <property type="evidence" value="ECO:0007669"/>
    <property type="project" value="InterPro"/>
</dbReference>
<dbReference type="CDD" id="cd07035">
    <property type="entry name" value="TPP_PYR_POX_like"/>
    <property type="match status" value="1"/>
</dbReference>
<evidence type="ECO:0000313" key="8">
    <source>
        <dbReference type="Proteomes" id="UP000182624"/>
    </source>
</evidence>
<evidence type="ECO:0000256" key="1">
    <source>
        <dbReference type="ARBA" id="ARBA00007812"/>
    </source>
</evidence>
<dbReference type="GO" id="GO:0003984">
    <property type="term" value="F:acetolactate synthase activity"/>
    <property type="evidence" value="ECO:0007669"/>
    <property type="project" value="TreeGrafter"/>
</dbReference>
<proteinExistence type="inferred from homology"/>
<dbReference type="SUPFAM" id="SSF52518">
    <property type="entry name" value="Thiamin diphosphate-binding fold (THDP-binding)"/>
    <property type="match status" value="2"/>
</dbReference>
<name>A0A1I5VXR1_9FIRM</name>
<dbReference type="GO" id="GO:0050660">
    <property type="term" value="F:flavin adenine dinucleotide binding"/>
    <property type="evidence" value="ECO:0007669"/>
    <property type="project" value="TreeGrafter"/>
</dbReference>
<dbReference type="GO" id="GO:0009097">
    <property type="term" value="P:isoleucine biosynthetic process"/>
    <property type="evidence" value="ECO:0007669"/>
    <property type="project" value="TreeGrafter"/>
</dbReference>
<gene>
    <name evidence="7" type="ORF">SAMN04487928_11975</name>
</gene>
<evidence type="ECO:0000259" key="5">
    <source>
        <dbReference type="Pfam" id="PF02775"/>
    </source>
</evidence>
<evidence type="ECO:0000313" key="7">
    <source>
        <dbReference type="EMBL" id="SFQ12220.1"/>
    </source>
</evidence>
<comment type="similarity">
    <text evidence="1 3">Belongs to the TPP enzyme family.</text>
</comment>